<feature type="transmembrane region" description="Helical" evidence="1">
    <location>
        <begin position="33"/>
        <end position="54"/>
    </location>
</feature>
<dbReference type="EMBL" id="FSRM01000001">
    <property type="protein sequence ID" value="SIO04629.1"/>
    <property type="molecule type" value="Genomic_DNA"/>
</dbReference>
<name>A0A1N6GAQ3_9BURK</name>
<sequence>MTRVTGSDGNAGRATAQATADEKLVRLTRMRTTATCLLAAMIALLIACVAWQTAHPWLAWPRAFAEAGTVGAIADWYAVVALFRHPCGIPIPHTAIIPKNQQRIAESLGSFIEENFLTPEVIVGRLSGFNAAQALAGWLAVRENSATIADIVAGSLPRLLDGMDEADIEHFFDRIVIPQLRTLDVSRLAAEVLDILTEGNRHQPLLDRGLSVVESWLSNNVGLIKAKFSEASKFTLPTLDAYIVNKFVEGIIALMHEVVANPEHELRRRFDVAVQDLAGEMRSSAAYRRFGRLLLRDCIRHLEDGGYYGVLLDHVRAYVLADLGSKHSVVRDMLSSTFVSMGKGGLSEPSIQQKLNAWWLDIANLLVLRHRHQLSALITDVVKGWDAKEVSGKLEAEIGRDLQFIRINGTFVGGTVGVLIHACVFLFAR</sequence>
<organism evidence="2 3">
    <name type="scientific">Paraburkholderia phenazinium</name>
    <dbReference type="NCBI Taxonomy" id="60549"/>
    <lineage>
        <taxon>Bacteria</taxon>
        <taxon>Pseudomonadati</taxon>
        <taxon>Pseudomonadota</taxon>
        <taxon>Betaproteobacteria</taxon>
        <taxon>Burkholderiales</taxon>
        <taxon>Burkholderiaceae</taxon>
        <taxon>Paraburkholderia</taxon>
    </lineage>
</organism>
<proteinExistence type="predicted"/>
<keyword evidence="1" id="KW-0812">Transmembrane</keyword>
<gene>
    <name evidence="2" type="ORF">SAMN05444168_2253</name>
</gene>
<dbReference type="Proteomes" id="UP000184693">
    <property type="component" value="Unassembled WGS sequence"/>
</dbReference>
<protein>
    <submittedName>
        <fullName evidence="2">Uncharacterized membrane-anchored protein YjiN, DUF445 family</fullName>
    </submittedName>
</protein>
<dbReference type="Pfam" id="PF04286">
    <property type="entry name" value="DUF445"/>
    <property type="match status" value="1"/>
</dbReference>
<reference evidence="2 3" key="1">
    <citation type="submission" date="2016-11" db="EMBL/GenBank/DDBJ databases">
        <authorList>
            <person name="Jaros S."/>
            <person name="Januszkiewicz K."/>
            <person name="Wedrychowicz H."/>
        </authorList>
    </citation>
    <scope>NUCLEOTIDE SEQUENCE [LARGE SCALE GENOMIC DNA]</scope>
    <source>
        <strain evidence="2 3">GAS86</strain>
    </source>
</reference>
<evidence type="ECO:0000256" key="1">
    <source>
        <dbReference type="SAM" id="Phobius"/>
    </source>
</evidence>
<dbReference type="PANTHER" id="PTHR38442">
    <property type="entry name" value="INNER MEMBRANE PROTEIN-RELATED"/>
    <property type="match status" value="1"/>
</dbReference>
<evidence type="ECO:0000313" key="3">
    <source>
        <dbReference type="Proteomes" id="UP000184693"/>
    </source>
</evidence>
<evidence type="ECO:0000313" key="2">
    <source>
        <dbReference type="EMBL" id="SIO04629.1"/>
    </source>
</evidence>
<dbReference type="InterPro" id="IPR007383">
    <property type="entry name" value="DUF445"/>
</dbReference>
<keyword evidence="1" id="KW-1133">Transmembrane helix</keyword>
<feature type="transmembrane region" description="Helical" evidence="1">
    <location>
        <begin position="410"/>
        <end position="428"/>
    </location>
</feature>
<dbReference type="GO" id="GO:0005886">
    <property type="term" value="C:plasma membrane"/>
    <property type="evidence" value="ECO:0007669"/>
    <property type="project" value="TreeGrafter"/>
</dbReference>
<accession>A0A1N6GAQ3</accession>
<dbReference type="PANTHER" id="PTHR38442:SF1">
    <property type="entry name" value="INNER MEMBRANE PROTEIN"/>
    <property type="match status" value="1"/>
</dbReference>
<keyword evidence="1" id="KW-0472">Membrane</keyword>
<dbReference type="AlphaFoldDB" id="A0A1N6GAQ3"/>